<feature type="transmembrane region" description="Helical" evidence="1">
    <location>
        <begin position="166"/>
        <end position="188"/>
    </location>
</feature>
<proteinExistence type="predicted"/>
<feature type="transmembrane region" description="Helical" evidence="1">
    <location>
        <begin position="134"/>
        <end position="154"/>
    </location>
</feature>
<protein>
    <submittedName>
        <fullName evidence="2">Uncharacterized protein</fullName>
    </submittedName>
</protein>
<feature type="transmembrane region" description="Helical" evidence="1">
    <location>
        <begin position="253"/>
        <end position="273"/>
    </location>
</feature>
<sequence>MNIVDDFLTWGGDLLFKFRPDFPFERPTSSIPASWYISPKQTFGELVVWNLFFWTLTYVIFMRCDFRRRLGLPKHGVRKVTYGDVFLGTQVLASLLWVLYYKYLTNTVVYILQPCHLVSIMLVYLFWCRDIAHGSLIFSMFTHMNVGTLLALGFPDLTDYRRRGIYPAFSIFNFFVLHVLLAVAPLHFEWQESFPFKKGLFAVTMGFALLGILHWTILLPVSILVGNNINYMMSPPKGPLLWFGDHYRSIQTFGTYLLLLLPGLLFPAMVDLAKRMSGKWRRQKSA</sequence>
<feature type="transmembrane region" description="Helical" evidence="1">
    <location>
        <begin position="42"/>
        <end position="61"/>
    </location>
</feature>
<feature type="transmembrane region" description="Helical" evidence="1">
    <location>
        <begin position="107"/>
        <end position="127"/>
    </location>
</feature>
<organism evidence="2">
    <name type="scientific">Guillardia theta</name>
    <name type="common">Cryptophyte</name>
    <name type="synonym">Cryptomonas phi</name>
    <dbReference type="NCBI Taxonomy" id="55529"/>
    <lineage>
        <taxon>Eukaryota</taxon>
        <taxon>Cryptophyceae</taxon>
        <taxon>Pyrenomonadales</taxon>
        <taxon>Geminigeraceae</taxon>
        <taxon>Guillardia</taxon>
    </lineage>
</organism>
<name>A0A7S4N1I1_GUITH</name>
<gene>
    <name evidence="2" type="ORF">GTHE00462_LOCUS4729</name>
</gene>
<dbReference type="AlphaFoldDB" id="A0A7S4N1I1"/>
<keyword evidence="1" id="KW-0812">Transmembrane</keyword>
<dbReference type="Pfam" id="PF14808">
    <property type="entry name" value="TMEM164"/>
    <property type="match status" value="1"/>
</dbReference>
<dbReference type="EMBL" id="HBKN01005919">
    <property type="protein sequence ID" value="CAE2259659.1"/>
    <property type="molecule type" value="Transcribed_RNA"/>
</dbReference>
<feature type="transmembrane region" description="Helical" evidence="1">
    <location>
        <begin position="82"/>
        <end position="101"/>
    </location>
</feature>
<dbReference type="PANTHER" id="PTHR20948">
    <property type="entry name" value="TRANSMEMBRANE PROTEIN 164"/>
    <property type="match status" value="1"/>
</dbReference>
<keyword evidence="1" id="KW-0472">Membrane</keyword>
<accession>A0A7S4N1I1</accession>
<dbReference type="InterPro" id="IPR026508">
    <property type="entry name" value="TMEM164"/>
</dbReference>
<reference evidence="2" key="1">
    <citation type="submission" date="2021-01" db="EMBL/GenBank/DDBJ databases">
        <authorList>
            <person name="Corre E."/>
            <person name="Pelletier E."/>
            <person name="Niang G."/>
            <person name="Scheremetjew M."/>
            <person name="Finn R."/>
            <person name="Kale V."/>
            <person name="Holt S."/>
            <person name="Cochrane G."/>
            <person name="Meng A."/>
            <person name="Brown T."/>
            <person name="Cohen L."/>
        </authorList>
    </citation>
    <scope>NUCLEOTIDE SEQUENCE</scope>
    <source>
        <strain evidence="2">CCMP 2712</strain>
    </source>
</reference>
<keyword evidence="1" id="KW-1133">Transmembrane helix</keyword>
<dbReference type="PANTHER" id="PTHR20948:SF2">
    <property type="entry name" value="TRANSMEMBRANE PROTEIN 164"/>
    <property type="match status" value="1"/>
</dbReference>
<evidence type="ECO:0000313" key="2">
    <source>
        <dbReference type="EMBL" id="CAE2259659.1"/>
    </source>
</evidence>
<evidence type="ECO:0000256" key="1">
    <source>
        <dbReference type="SAM" id="Phobius"/>
    </source>
</evidence>
<feature type="transmembrane region" description="Helical" evidence="1">
    <location>
        <begin position="200"/>
        <end position="225"/>
    </location>
</feature>